<dbReference type="Gene3D" id="3.40.50.720">
    <property type="entry name" value="NAD(P)-binding Rossmann-like Domain"/>
    <property type="match status" value="1"/>
</dbReference>
<evidence type="ECO:0000259" key="2">
    <source>
        <dbReference type="Pfam" id="PF19051"/>
    </source>
</evidence>
<organism evidence="3 4">
    <name type="scientific">Poritiphilus flavus</name>
    <dbReference type="NCBI Taxonomy" id="2697053"/>
    <lineage>
        <taxon>Bacteria</taxon>
        <taxon>Pseudomonadati</taxon>
        <taxon>Bacteroidota</taxon>
        <taxon>Flavobacteriia</taxon>
        <taxon>Flavobacteriales</taxon>
        <taxon>Flavobacteriaceae</taxon>
        <taxon>Poritiphilus</taxon>
    </lineage>
</organism>
<protein>
    <submittedName>
        <fullName evidence="3">Gfo/Idh/MocA family oxidoreductase</fullName>
    </submittedName>
</protein>
<dbReference type="EMBL" id="WXYO01000001">
    <property type="protein sequence ID" value="NAS10608.1"/>
    <property type="molecule type" value="Genomic_DNA"/>
</dbReference>
<dbReference type="Gene3D" id="3.30.360.10">
    <property type="entry name" value="Dihydrodipicolinate Reductase, domain 2"/>
    <property type="match status" value="1"/>
</dbReference>
<keyword evidence="4" id="KW-1185">Reference proteome</keyword>
<dbReference type="Pfam" id="PF01408">
    <property type="entry name" value="GFO_IDH_MocA"/>
    <property type="match status" value="1"/>
</dbReference>
<proteinExistence type="predicted"/>
<dbReference type="InterPro" id="IPR043906">
    <property type="entry name" value="Gfo/Idh/MocA_OxRdtase_bact_C"/>
</dbReference>
<feature type="domain" description="Gfo/Idh/MocA-like oxidoreductase bacterial type C-terminal" evidence="2">
    <location>
        <begin position="210"/>
        <end position="261"/>
    </location>
</feature>
<dbReference type="RefSeq" id="WP_161433407.1">
    <property type="nucleotide sequence ID" value="NZ_WXYO01000001.1"/>
</dbReference>
<gene>
    <name evidence="3" type="ORF">GTQ38_01250</name>
</gene>
<dbReference type="InterPro" id="IPR000683">
    <property type="entry name" value="Gfo/Idh/MocA-like_OxRdtase_N"/>
</dbReference>
<reference evidence="3 4" key="1">
    <citation type="submission" date="2020-01" db="EMBL/GenBank/DDBJ databases">
        <title>Bacteria diversity of Porities sp.</title>
        <authorList>
            <person name="Wang G."/>
        </authorList>
    </citation>
    <scope>NUCLEOTIDE SEQUENCE [LARGE SCALE GENOMIC DNA]</scope>
    <source>
        <strain evidence="3 4">R33</strain>
    </source>
</reference>
<dbReference type="SUPFAM" id="SSF51735">
    <property type="entry name" value="NAD(P)-binding Rossmann-fold domains"/>
    <property type="match status" value="1"/>
</dbReference>
<dbReference type="GO" id="GO:0000166">
    <property type="term" value="F:nucleotide binding"/>
    <property type="evidence" value="ECO:0007669"/>
    <property type="project" value="InterPro"/>
</dbReference>
<accession>A0A6L9E7M5</accession>
<evidence type="ECO:0000313" key="4">
    <source>
        <dbReference type="Proteomes" id="UP000475249"/>
    </source>
</evidence>
<name>A0A6L9E7M5_9FLAO</name>
<evidence type="ECO:0000313" key="3">
    <source>
        <dbReference type="EMBL" id="NAS10608.1"/>
    </source>
</evidence>
<dbReference type="SUPFAM" id="SSF55347">
    <property type="entry name" value="Glyceraldehyde-3-phosphate dehydrogenase-like, C-terminal domain"/>
    <property type="match status" value="1"/>
</dbReference>
<sequence>MSTKNQSQKSRRKFIKNSVIASSIFIVPRHVLGGQGYLAPSDRLHLAAIGAGGKGASDIANASVNGRERVVALCDVDFSGSAKRSVERFPKAKLYDDYRRMLDKQKNIDAVTISTPDHVHGPAAKAAMERGIHVYVQKPLTHNIREARILTELAREKKVVTQMGNQGGSNPLLNMVQDWVDSDKLGKIAKVQVWTNRPVWPQGYAMPEPDATQKPEALKWDLWLGPASERPYTPNLHPFNWRGWWDYGTGALGDVGCHLIDIPFRTLGLKYPTDAECSVGSVFTQMWTPDYHPEGAPATSFITLHFEATDKSKAPIEMTWSDGGIRPSHPDIIPSEYGIGGTNSANGVLIIGEKGIISTNINDSSPLMPKLFLNDGTMELGPEIEDNEEPEYGHQRKWVDACKAGFDSEEHKGLTSSFDYAGPMTETVLMGNLAIRSYMLRRELQEGQMEFFGRKKLLWDGENMRITNLEEANQFVSREYREGWKM</sequence>
<dbReference type="AlphaFoldDB" id="A0A6L9E7M5"/>
<comment type="caution">
    <text evidence="3">The sequence shown here is derived from an EMBL/GenBank/DDBJ whole genome shotgun (WGS) entry which is preliminary data.</text>
</comment>
<dbReference type="Pfam" id="PF19051">
    <property type="entry name" value="GFO_IDH_MocA_C2"/>
    <property type="match status" value="1"/>
</dbReference>
<dbReference type="InterPro" id="IPR036291">
    <property type="entry name" value="NAD(P)-bd_dom_sf"/>
</dbReference>
<dbReference type="Proteomes" id="UP000475249">
    <property type="component" value="Unassembled WGS sequence"/>
</dbReference>
<dbReference type="PANTHER" id="PTHR43818:SF10">
    <property type="entry name" value="NADH-DEPENDENT DEHYDROGENASE-RELATED"/>
    <property type="match status" value="1"/>
</dbReference>
<dbReference type="InterPro" id="IPR050463">
    <property type="entry name" value="Gfo/Idh/MocA_oxidrdct_glycsds"/>
</dbReference>
<evidence type="ECO:0000259" key="1">
    <source>
        <dbReference type="Pfam" id="PF01408"/>
    </source>
</evidence>
<dbReference type="PANTHER" id="PTHR43818">
    <property type="entry name" value="BCDNA.GH03377"/>
    <property type="match status" value="1"/>
</dbReference>
<feature type="domain" description="Gfo/Idh/MocA-like oxidoreductase N-terminal" evidence="1">
    <location>
        <begin position="46"/>
        <end position="164"/>
    </location>
</feature>